<protein>
    <submittedName>
        <fullName evidence="2">DUF2076 domain-containing protein</fullName>
    </submittedName>
</protein>
<dbReference type="EMBL" id="CP081869">
    <property type="protein sequence ID" value="QZN99190.1"/>
    <property type="molecule type" value="Genomic_DNA"/>
</dbReference>
<proteinExistence type="predicted"/>
<evidence type="ECO:0000313" key="2">
    <source>
        <dbReference type="EMBL" id="QZN99190.1"/>
    </source>
</evidence>
<accession>A0A9E6ULP4</accession>
<dbReference type="InterPro" id="IPR018648">
    <property type="entry name" value="DUF2076"/>
</dbReference>
<dbReference type="KEGG" id="cmet:K6K41_20540"/>
<feature type="region of interest" description="Disordered" evidence="1">
    <location>
        <begin position="16"/>
        <end position="57"/>
    </location>
</feature>
<gene>
    <name evidence="2" type="ORF">K6K41_20540</name>
</gene>
<name>A0A9E6ULP4_9HYPH</name>
<dbReference type="RefSeq" id="WP_261402231.1">
    <property type="nucleotide sequence ID" value="NZ_CP081869.1"/>
</dbReference>
<feature type="compositionally biased region" description="Basic and acidic residues" evidence="1">
    <location>
        <begin position="17"/>
        <end position="27"/>
    </location>
</feature>
<evidence type="ECO:0000256" key="1">
    <source>
        <dbReference type="SAM" id="MobiDB-lite"/>
    </source>
</evidence>
<dbReference type="Proteomes" id="UP000825701">
    <property type="component" value="Chromosome"/>
</dbReference>
<sequence>MNQAERDLIASLFARIKRTEGASRDPEAEAYISDEVSRQPHAPLRHGPDRGGAGRGA</sequence>
<evidence type="ECO:0000313" key="3">
    <source>
        <dbReference type="Proteomes" id="UP000825701"/>
    </source>
</evidence>
<dbReference type="Pfam" id="PF09849">
    <property type="entry name" value="DUF2076"/>
    <property type="match status" value="1"/>
</dbReference>
<dbReference type="AlphaFoldDB" id="A0A9E6ULP4"/>
<keyword evidence="3" id="KW-1185">Reference proteome</keyword>
<organism evidence="2 3">
    <name type="scientific">Chenggangzhangella methanolivorans</name>
    <dbReference type="NCBI Taxonomy" id="1437009"/>
    <lineage>
        <taxon>Bacteria</taxon>
        <taxon>Pseudomonadati</taxon>
        <taxon>Pseudomonadota</taxon>
        <taxon>Alphaproteobacteria</taxon>
        <taxon>Hyphomicrobiales</taxon>
        <taxon>Methylopilaceae</taxon>
        <taxon>Chenggangzhangella</taxon>
    </lineage>
</organism>
<reference evidence="2" key="1">
    <citation type="submission" date="2021-08" db="EMBL/GenBank/DDBJ databases">
        <authorList>
            <person name="Zhang H."/>
            <person name="Xu M."/>
            <person name="Yu Z."/>
            <person name="Yang L."/>
            <person name="Cai Y."/>
        </authorList>
    </citation>
    <scope>NUCLEOTIDE SEQUENCE</scope>
    <source>
        <strain evidence="2">CHL1</strain>
    </source>
</reference>